<reference evidence="1 2" key="1">
    <citation type="journal article" date="2018" name="Biotechnol. Biofuels">
        <title>Integrative visual omics of the white-rot fungus Polyporus brumalis exposes the biotechnological potential of its oxidative enzymes for delignifying raw plant biomass.</title>
        <authorList>
            <person name="Miyauchi S."/>
            <person name="Rancon A."/>
            <person name="Drula E."/>
            <person name="Hage H."/>
            <person name="Chaduli D."/>
            <person name="Favel A."/>
            <person name="Grisel S."/>
            <person name="Henrissat B."/>
            <person name="Herpoel-Gimbert I."/>
            <person name="Ruiz-Duenas F.J."/>
            <person name="Chevret D."/>
            <person name="Hainaut M."/>
            <person name="Lin J."/>
            <person name="Wang M."/>
            <person name="Pangilinan J."/>
            <person name="Lipzen A."/>
            <person name="Lesage-Meessen L."/>
            <person name="Navarro D."/>
            <person name="Riley R."/>
            <person name="Grigoriev I.V."/>
            <person name="Zhou S."/>
            <person name="Raouche S."/>
            <person name="Rosso M.N."/>
        </authorList>
    </citation>
    <scope>NUCLEOTIDE SEQUENCE [LARGE SCALE GENOMIC DNA]</scope>
    <source>
        <strain evidence="1 2">BRFM 1820</strain>
    </source>
</reference>
<feature type="non-terminal residue" evidence="1">
    <location>
        <position position="179"/>
    </location>
</feature>
<feature type="non-terminal residue" evidence="1">
    <location>
        <position position="1"/>
    </location>
</feature>
<dbReference type="OrthoDB" id="2753605at2759"/>
<protein>
    <submittedName>
        <fullName evidence="1">Uncharacterized protein</fullName>
    </submittedName>
</protein>
<name>A0A371DFR1_9APHY</name>
<dbReference type="AlphaFoldDB" id="A0A371DFR1"/>
<keyword evidence="2" id="KW-1185">Reference proteome</keyword>
<gene>
    <name evidence="1" type="ORF">OH76DRAFT_1321485</name>
</gene>
<sequence length="179" mass="20256">VPDDALVELIKRCDFHLLAVWRRTCHAFFVVVATHLRDRYEDSIHPFVPDVRRFDQILKTYGAVVSGSVALKFFLPNAEWEPNDLDIYVPESNYEEFINAVTDPDGPDFTISPHRRLWEATNSSGSAAATERVDVICGYSDNPILAVNQFWASLVMNFMRSDVAVCGFPDFTLNNIGLL</sequence>
<dbReference type="Proteomes" id="UP000256964">
    <property type="component" value="Unassembled WGS sequence"/>
</dbReference>
<organism evidence="1 2">
    <name type="scientific">Lentinus brumalis</name>
    <dbReference type="NCBI Taxonomy" id="2498619"/>
    <lineage>
        <taxon>Eukaryota</taxon>
        <taxon>Fungi</taxon>
        <taxon>Dikarya</taxon>
        <taxon>Basidiomycota</taxon>
        <taxon>Agaricomycotina</taxon>
        <taxon>Agaricomycetes</taxon>
        <taxon>Polyporales</taxon>
        <taxon>Polyporaceae</taxon>
        <taxon>Lentinus</taxon>
    </lineage>
</organism>
<accession>A0A371DFR1</accession>
<evidence type="ECO:0000313" key="2">
    <source>
        <dbReference type="Proteomes" id="UP000256964"/>
    </source>
</evidence>
<dbReference type="EMBL" id="KZ857395">
    <property type="protein sequence ID" value="RDX51348.1"/>
    <property type="molecule type" value="Genomic_DNA"/>
</dbReference>
<proteinExistence type="predicted"/>
<evidence type="ECO:0000313" key="1">
    <source>
        <dbReference type="EMBL" id="RDX51348.1"/>
    </source>
</evidence>